<dbReference type="InterPro" id="IPR049236">
    <property type="entry name" value="DUF6850"/>
</dbReference>
<evidence type="ECO:0000256" key="1">
    <source>
        <dbReference type="SAM" id="SignalP"/>
    </source>
</evidence>
<organism evidence="3 4">
    <name type="scientific">Tannerella forsythia</name>
    <name type="common">Bacteroides forsythus</name>
    <dbReference type="NCBI Taxonomy" id="28112"/>
    <lineage>
        <taxon>Bacteria</taxon>
        <taxon>Pseudomonadati</taxon>
        <taxon>Bacteroidota</taxon>
        <taxon>Bacteroidia</taxon>
        <taxon>Bacteroidales</taxon>
        <taxon>Tannerellaceae</taxon>
        <taxon>Tannerella</taxon>
    </lineage>
</organism>
<feature type="domain" description="DUF6850" evidence="2">
    <location>
        <begin position="49"/>
        <end position="518"/>
    </location>
</feature>
<dbReference type="RefSeq" id="WP_074449795.1">
    <property type="nucleotide sequence ID" value="NZ_FMMM01000054.1"/>
</dbReference>
<keyword evidence="1" id="KW-0732">Signal</keyword>
<feature type="signal peptide" evidence="1">
    <location>
        <begin position="1"/>
        <end position="23"/>
    </location>
</feature>
<sequence length="518" mass="59105" precursor="true">MQRTTYKKQFLFWLFLSSVAVMSAQEAGLSPAATEKMKMTWIWNQSSNAAGLKLDPSKSYATLSGGYTLENGNYHRVMEGDKNKSLTLNTEGGVNIRDFYFWGRFDYTRNAVKDARFNASLINPYRGMPYFVADTLSSDWNNQYYELEYKINFPAIGEKWLFGVGGEYYAYLAAKQRDIRTENYAMKLSVRPGVVYSVNSGNHIGLNLEYGVFKEESNMSNVNVYIDQPFYELRGLGNAIIGIGSGRTTNYIRKSLGAGLQYHYSGSIDLMLTGNYLTSVEDAEVSFTNPRKEGTVIDRVWHQKASFKTKGEDHTHYLDLEYMQRMVKGIEYVTKFDDTETFKGYVTLYKSIRSTYASKFLSVGYSWTKNQGDEYTYLLGGKVNYTDLDDNYLLPKSRKHARNIIFEGFGKRNFTLSDKLSKKLLVGTRLIYGKNIDGSYLYGGAYKEYPIHSQLEKRDNEYDTSGFFAVHLSGVYSQKINRSADVNVYVRADASYAKAQNKSFGNRNMLSFSIGCNF</sequence>
<dbReference type="EMBL" id="FMMM01000054">
    <property type="protein sequence ID" value="SCQ21410.1"/>
    <property type="molecule type" value="Genomic_DNA"/>
</dbReference>
<dbReference type="OrthoDB" id="662051at2"/>
<reference evidence="3 4" key="1">
    <citation type="submission" date="2016-09" db="EMBL/GenBank/DDBJ databases">
        <authorList>
            <person name="Capua I."/>
            <person name="De Benedictis P."/>
            <person name="Joannis T."/>
            <person name="Lombin L.H."/>
            <person name="Cattoli G."/>
        </authorList>
    </citation>
    <scope>NUCLEOTIDE SEQUENCE [LARGE SCALE GENOMIC DNA]</scope>
    <source>
        <strain evidence="3 4">UB20</strain>
    </source>
</reference>
<evidence type="ECO:0000313" key="4">
    <source>
        <dbReference type="Proteomes" id="UP000182057"/>
    </source>
</evidence>
<evidence type="ECO:0000313" key="3">
    <source>
        <dbReference type="EMBL" id="SCQ21410.1"/>
    </source>
</evidence>
<proteinExistence type="predicted"/>
<protein>
    <recommendedName>
        <fullName evidence="2">DUF6850 domain-containing protein</fullName>
    </recommendedName>
</protein>
<dbReference type="Pfam" id="PF21012">
    <property type="entry name" value="DUF6850"/>
    <property type="match status" value="1"/>
</dbReference>
<accession>A0A1D3UMN6</accession>
<dbReference type="AlphaFoldDB" id="A0A1D3UMN6"/>
<dbReference type="Proteomes" id="UP000182057">
    <property type="component" value="Unassembled WGS sequence"/>
</dbReference>
<name>A0A1D3UMN6_TANFO</name>
<feature type="chain" id="PRO_5008922562" description="DUF6850 domain-containing protein" evidence="1">
    <location>
        <begin position="24"/>
        <end position="518"/>
    </location>
</feature>
<evidence type="ECO:0000259" key="2">
    <source>
        <dbReference type="Pfam" id="PF21012"/>
    </source>
</evidence>
<gene>
    <name evidence="3" type="ORF">TFUB20_01355</name>
</gene>